<protein>
    <recommendedName>
        <fullName evidence="3">SGNH hydrolase-type esterase domain-containing protein</fullName>
    </recommendedName>
</protein>
<dbReference type="AlphaFoldDB" id="B0SKX8"/>
<dbReference type="STRING" id="456481.LEPBI_I2381"/>
<dbReference type="EMBL" id="CP000786">
    <property type="protein sequence ID" value="ABZ98471.1"/>
    <property type="molecule type" value="Genomic_DNA"/>
</dbReference>
<dbReference type="Proteomes" id="UP000001847">
    <property type="component" value="Chromosome I"/>
</dbReference>
<keyword evidence="2" id="KW-1185">Reference proteome</keyword>
<gene>
    <name evidence="1" type="ordered locus">LEPBI_I2381</name>
</gene>
<evidence type="ECO:0000313" key="1">
    <source>
        <dbReference type="EMBL" id="ABZ98471.1"/>
    </source>
</evidence>
<dbReference type="BioCyc" id="LBIF456481:LEPBI_RS11760-MONOMER"/>
<organism evidence="1 2">
    <name type="scientific">Leptospira biflexa serovar Patoc (strain Patoc 1 / ATCC 23582 / Paris)</name>
    <dbReference type="NCBI Taxonomy" id="456481"/>
    <lineage>
        <taxon>Bacteria</taxon>
        <taxon>Pseudomonadati</taxon>
        <taxon>Spirochaetota</taxon>
        <taxon>Spirochaetia</taxon>
        <taxon>Leptospirales</taxon>
        <taxon>Leptospiraceae</taxon>
        <taxon>Leptospira</taxon>
    </lineage>
</organism>
<evidence type="ECO:0008006" key="3">
    <source>
        <dbReference type="Google" id="ProtNLM"/>
    </source>
</evidence>
<dbReference type="KEGG" id="lbi:LEPBI_I2381"/>
<accession>B0SKX8</accession>
<name>B0SKX8_LEPBP</name>
<sequence>MLLLLFLGEVTLRFLTTKPAEEIRYKNIHCLKGFSEIRLCPDVDEVFTRADGKSWDILTNNTRERILSKTQFLNSPTKVWLIGDSMSMGYGLPTKETIAFVLENKFKLKVRVLAVDAIGTNGILSLYLHSYENTKQEDLPTHVYWIWNPSDFIDDEREKTGFKKIIYPLHFYLTRNLLLYQYLIPSPKSNVYTNGVPYLYPNSHITYTNLNQFFTKGMQNKERLTVLFSWGMAPNGLPDTNDPNYDRANEFFQKHGIRNLDLRIKTEDQFAKGKKIYIPNDGHPDRDLAEIFAEAIADDYQKHK</sequence>
<dbReference type="SUPFAM" id="SSF52266">
    <property type="entry name" value="SGNH hydrolase"/>
    <property type="match status" value="1"/>
</dbReference>
<evidence type="ECO:0000313" key="2">
    <source>
        <dbReference type="Proteomes" id="UP000001847"/>
    </source>
</evidence>
<dbReference type="OrthoDB" id="343100at2"/>
<proteinExistence type="predicted"/>
<dbReference type="HOGENOM" id="CLU_841445_0_0_12"/>
<reference evidence="1 2" key="1">
    <citation type="journal article" date="2008" name="PLoS ONE">
        <title>Genome sequence of the saprophyte Leptospira biflexa provides insights into the evolution of Leptospira and the pathogenesis of leptospirosis.</title>
        <authorList>
            <person name="Picardeau M."/>
            <person name="Bulach D.M."/>
            <person name="Bouchier C."/>
            <person name="Zuerner R.L."/>
            <person name="Zidane N."/>
            <person name="Wilson P.J."/>
            <person name="Creno S."/>
            <person name="Kuczek E.S."/>
            <person name="Bommezzadri S."/>
            <person name="Davis J.C."/>
            <person name="McGrath A."/>
            <person name="Johnson M.J."/>
            <person name="Boursaux-Eude C."/>
            <person name="Seemann T."/>
            <person name="Rouy Z."/>
            <person name="Coppel R.L."/>
            <person name="Rood J.I."/>
            <person name="Lajus A."/>
            <person name="Davies J.K."/>
            <person name="Medigue C."/>
            <person name="Adler B."/>
        </authorList>
    </citation>
    <scope>NUCLEOTIDE SEQUENCE [LARGE SCALE GENOMIC DNA]</scope>
    <source>
        <strain evidence="2">Patoc 1 / ATCC 23582 / Paris</strain>
    </source>
</reference>